<feature type="domain" description="Polymerase/histidinol phosphatase N-terminal" evidence="1">
    <location>
        <begin position="3"/>
        <end position="68"/>
    </location>
</feature>
<dbReference type="RefSeq" id="WP_219965671.1">
    <property type="nucleotide sequence ID" value="NZ_JAGFNZ010000004.1"/>
</dbReference>
<proteinExistence type="predicted"/>
<dbReference type="PANTHER" id="PTHR42924">
    <property type="entry name" value="EXONUCLEASE"/>
    <property type="match status" value="1"/>
</dbReference>
<name>A0ABS7DPM1_9FIRM</name>
<dbReference type="SUPFAM" id="SSF89550">
    <property type="entry name" value="PHP domain-like"/>
    <property type="match status" value="1"/>
</dbReference>
<reference evidence="2 3" key="1">
    <citation type="submission" date="2021-03" db="EMBL/GenBank/DDBJ databases">
        <title>Caproiciproducens sp. nov. isolated from feces of cow.</title>
        <authorList>
            <person name="Choi J.-Y."/>
        </authorList>
    </citation>
    <scope>NUCLEOTIDE SEQUENCE [LARGE SCALE GENOMIC DNA]</scope>
    <source>
        <strain evidence="2 3">AGMB10547</strain>
    </source>
</reference>
<evidence type="ECO:0000259" key="1">
    <source>
        <dbReference type="SMART" id="SM00481"/>
    </source>
</evidence>
<dbReference type="EMBL" id="JAGFNZ010000004">
    <property type="protein sequence ID" value="MBW7573259.1"/>
    <property type="molecule type" value="Genomic_DNA"/>
</dbReference>
<dbReference type="InterPro" id="IPR004013">
    <property type="entry name" value="PHP_dom"/>
</dbReference>
<sequence>MAADLHCHTKMSDGSVGIDEVVLLAKTHGIPTIAVTDHDTFAGSTRAKIFGDRHGVEVISGVEFSTTDPSTGRKAHILCYLCDKTDRLEGLCKRTGDSRRRASCIMVQKVMRLYPITAEMVLRRAQGSTNIYKQHIMHALIDAGYSHDFFGETYHKLFNAKTGLAYFPVRYPDVHDVIEQIHEAGGVAVLAHPGEYDSYDLLEQLAKDHEIEGVEVWHPRNKPGDEERLSAVAQEYGLVMTGGTDFHGMYTTVPMHIGTCVTPDDQLEALKKAKAHSKK</sequence>
<accession>A0ABS7DPM1</accession>
<evidence type="ECO:0000313" key="3">
    <source>
        <dbReference type="Proteomes" id="UP000719942"/>
    </source>
</evidence>
<keyword evidence="3" id="KW-1185">Reference proteome</keyword>
<dbReference type="Proteomes" id="UP000719942">
    <property type="component" value="Unassembled WGS sequence"/>
</dbReference>
<dbReference type="Pfam" id="PF02811">
    <property type="entry name" value="PHP"/>
    <property type="match status" value="1"/>
</dbReference>
<dbReference type="InterPro" id="IPR003141">
    <property type="entry name" value="Pol/His_phosphatase_N"/>
</dbReference>
<dbReference type="Gene3D" id="3.20.20.140">
    <property type="entry name" value="Metal-dependent hydrolases"/>
    <property type="match status" value="1"/>
</dbReference>
<evidence type="ECO:0000313" key="2">
    <source>
        <dbReference type="EMBL" id="MBW7573259.1"/>
    </source>
</evidence>
<dbReference type="InterPro" id="IPR016195">
    <property type="entry name" value="Pol/histidinol_Pase-like"/>
</dbReference>
<gene>
    <name evidence="2" type="ORF">J5W02_10600</name>
</gene>
<organism evidence="2 3">
    <name type="scientific">Caproiciproducens faecalis</name>
    <dbReference type="NCBI Taxonomy" id="2820301"/>
    <lineage>
        <taxon>Bacteria</taxon>
        <taxon>Bacillati</taxon>
        <taxon>Bacillota</taxon>
        <taxon>Clostridia</taxon>
        <taxon>Eubacteriales</taxon>
        <taxon>Acutalibacteraceae</taxon>
        <taxon>Caproiciproducens</taxon>
    </lineage>
</organism>
<dbReference type="Gene3D" id="1.10.150.650">
    <property type="match status" value="1"/>
</dbReference>
<dbReference type="CDD" id="cd07438">
    <property type="entry name" value="PHP_HisPPase_AMP"/>
    <property type="match status" value="1"/>
</dbReference>
<comment type="caution">
    <text evidence="2">The sequence shown here is derived from an EMBL/GenBank/DDBJ whole genome shotgun (WGS) entry which is preliminary data.</text>
</comment>
<dbReference type="InterPro" id="IPR052018">
    <property type="entry name" value="PHP_domain"/>
</dbReference>
<protein>
    <submittedName>
        <fullName evidence="2">PHP domain-containing protein</fullName>
    </submittedName>
</protein>
<dbReference type="SMART" id="SM00481">
    <property type="entry name" value="POLIIIAc"/>
    <property type="match status" value="1"/>
</dbReference>
<dbReference type="PANTHER" id="PTHR42924:SF3">
    <property type="entry name" value="POLYMERASE_HISTIDINOL PHOSPHATASE N-TERMINAL DOMAIN-CONTAINING PROTEIN"/>
    <property type="match status" value="1"/>
</dbReference>